<dbReference type="PRINTS" id="PR00320">
    <property type="entry name" value="GPROTEINBRPT"/>
</dbReference>
<gene>
    <name evidence="14" type="primary">Mo06637</name>
    <name evidence="11" type="synonym">LIS1</name>
    <name evidence="11" type="synonym">PAC1</name>
    <name evidence="14" type="ORF">E5Q_06637</name>
</gene>
<reference evidence="14 15" key="2">
    <citation type="journal article" date="2012" name="Open Biol.">
        <title>Characteristics of nucleosomes and linker DNA regions on the genome of the basidiomycete Mixia osmundae revealed by mono- and dinucleosome mapping.</title>
        <authorList>
            <person name="Nishida H."/>
            <person name="Kondo S."/>
            <person name="Matsumoto T."/>
            <person name="Suzuki Y."/>
            <person name="Yoshikawa H."/>
            <person name="Taylor T.D."/>
            <person name="Sugiyama J."/>
        </authorList>
    </citation>
    <scope>NUCLEOTIDE SEQUENCE [LARGE SCALE GENOMIC DNA]</scope>
    <source>
        <strain evidence="15">CBS 9802 / IAM 14324 / JCM 22182 / KY 12970</strain>
    </source>
</reference>
<keyword evidence="3 12" id="KW-0853">WD repeat</keyword>
<dbReference type="PROSITE" id="PS50294">
    <property type="entry name" value="WD_REPEATS_REGION"/>
    <property type="match status" value="5"/>
</dbReference>
<dbReference type="CDD" id="cd00200">
    <property type="entry name" value="WD40"/>
    <property type="match status" value="1"/>
</dbReference>
<organism evidence="14 15">
    <name type="scientific">Mixia osmundae (strain CBS 9802 / IAM 14324 / JCM 22182 / KY 12970)</name>
    <dbReference type="NCBI Taxonomy" id="764103"/>
    <lineage>
        <taxon>Eukaryota</taxon>
        <taxon>Fungi</taxon>
        <taxon>Dikarya</taxon>
        <taxon>Basidiomycota</taxon>
        <taxon>Pucciniomycotina</taxon>
        <taxon>Mixiomycetes</taxon>
        <taxon>Mixiales</taxon>
        <taxon>Mixiaceae</taxon>
        <taxon>Mixia</taxon>
    </lineage>
</organism>
<dbReference type="GO" id="GO:0005874">
    <property type="term" value="C:microtubule"/>
    <property type="evidence" value="ECO:0007669"/>
    <property type="project" value="UniProtKB-KW"/>
</dbReference>
<keyword evidence="5 11" id="KW-0493">Microtubule</keyword>
<proteinExistence type="inferred from homology"/>
<keyword evidence="9 11" id="KW-0206">Cytoskeleton</keyword>
<evidence type="ECO:0000256" key="2">
    <source>
        <dbReference type="ARBA" id="ARBA00022490"/>
    </source>
</evidence>
<dbReference type="Gene3D" id="2.130.10.10">
    <property type="entry name" value="YVTN repeat-like/Quinoprotein amine dehydrogenase"/>
    <property type="match status" value="1"/>
</dbReference>
<dbReference type="InterPro" id="IPR019775">
    <property type="entry name" value="WD40_repeat_CS"/>
</dbReference>
<dbReference type="Proteomes" id="UP000009131">
    <property type="component" value="Unassembled WGS sequence"/>
</dbReference>
<dbReference type="PANTHER" id="PTHR19848">
    <property type="entry name" value="WD40 REPEAT PROTEIN"/>
    <property type="match status" value="1"/>
</dbReference>
<dbReference type="eggNOG" id="KOG0295">
    <property type="taxonomic scope" value="Eukaryota"/>
</dbReference>
<evidence type="ECO:0000256" key="7">
    <source>
        <dbReference type="ARBA" id="ARBA00022776"/>
    </source>
</evidence>
<dbReference type="HOGENOM" id="CLU_000288_57_15_1"/>
<comment type="subcellular location">
    <subcellularLocation>
        <location evidence="11">Cytoplasm</location>
        <location evidence="11">Cytoskeleton</location>
    </subcellularLocation>
    <subcellularLocation>
        <location evidence="11">Cytoplasm</location>
        <location evidence="11">Cytoskeleton</location>
        <location evidence="11">Spindle pole</location>
    </subcellularLocation>
    <text evidence="11">Localizes to the plus ends of microtubules at the hyphal tip and the mitotic spindle poles.</text>
</comment>
<dbReference type="GO" id="GO:0005737">
    <property type="term" value="C:cytoplasm"/>
    <property type="evidence" value="ECO:0007669"/>
    <property type="project" value="UniProtKB-UniRule"/>
</dbReference>
<dbReference type="GO" id="GO:0051301">
    <property type="term" value="P:cell division"/>
    <property type="evidence" value="ECO:0007669"/>
    <property type="project" value="UniProtKB-KW"/>
</dbReference>
<dbReference type="STRING" id="764103.G7EAS4"/>
<evidence type="ECO:0000256" key="4">
    <source>
        <dbReference type="ARBA" id="ARBA00022618"/>
    </source>
</evidence>
<keyword evidence="2 11" id="KW-0963">Cytoplasm</keyword>
<accession>G7EAS4</accession>
<dbReference type="GO" id="GO:0051012">
    <property type="term" value="P:microtubule sliding"/>
    <property type="evidence" value="ECO:0007669"/>
    <property type="project" value="UniProtKB-UniRule"/>
</dbReference>
<dbReference type="InterPro" id="IPR015943">
    <property type="entry name" value="WD40/YVTN_repeat-like_dom_sf"/>
</dbReference>
<dbReference type="PROSITE" id="PS00678">
    <property type="entry name" value="WD_REPEATS_1"/>
    <property type="match status" value="4"/>
</dbReference>
<comment type="subunit">
    <text evidence="11">Self-associates. Interacts with NDL1 and dynein.</text>
</comment>
<feature type="repeat" description="WD" evidence="12">
    <location>
        <begin position="151"/>
        <end position="192"/>
    </location>
</feature>
<dbReference type="FunFam" id="1.20.960.30:FF:000002">
    <property type="entry name" value="Platelet-activating factor acetylhydrolase ib"/>
    <property type="match status" value="1"/>
</dbReference>
<dbReference type="SMART" id="SM00667">
    <property type="entry name" value="LisH"/>
    <property type="match status" value="1"/>
</dbReference>
<keyword evidence="6" id="KW-0677">Repeat</keyword>
<evidence type="ECO:0000313" key="15">
    <source>
        <dbReference type="Proteomes" id="UP000009131"/>
    </source>
</evidence>
<keyword evidence="1 11" id="KW-0813">Transport</keyword>
<comment type="similarity">
    <text evidence="11">Belongs to the WD repeat LIS1/nudF family.</text>
</comment>
<feature type="repeat" description="WD" evidence="12">
    <location>
        <begin position="344"/>
        <end position="385"/>
    </location>
</feature>
<keyword evidence="8 11" id="KW-0175">Coiled coil</keyword>
<dbReference type="HAMAP" id="MF_03141">
    <property type="entry name" value="lis1"/>
    <property type="match status" value="1"/>
</dbReference>
<evidence type="ECO:0000256" key="12">
    <source>
        <dbReference type="PROSITE-ProRule" id="PRU00221"/>
    </source>
</evidence>
<feature type="repeat" description="WD" evidence="12">
    <location>
        <begin position="109"/>
        <end position="150"/>
    </location>
</feature>
<evidence type="ECO:0000256" key="9">
    <source>
        <dbReference type="ARBA" id="ARBA00023212"/>
    </source>
</evidence>
<sequence>MSSSALTSRQREELHRAILDYLSSCGYSQSLDALKVEAGQEDFQADPKAKWAGLLEKKWTSVIRLQKKIMDLETRNAQLLEEVSLSRTAPSSTRNSADWVPRAPAKHTLTGHRAPITCVAFHPVFSNLCSASEDSSMKIWDWESGDFERTLKGHTKPVQDCEYDSKGNLLVSCSSDLTLKLWDTNNDYKNTKTLYGHDHSVSSARFLHNDEQIVSASRDKSIRIWEVATGFCIRTLTGHDEWVRSALPSFEGRWLVSCSNDQSARVWDAASGDIKADLRGHEHVIEVAIFAPPVSHAALRELGGLPPGPAGLEKQPSNGFVATGSRDKAIRIWDGQNGQCLRTLIGHDNWIRGLAFHPNGKTLLSSSDDKTVRMWDLKTGRCVKTLDAHEHFVSCISWGRQTQAQPAPNGDAALTNGASTTPNAKLINVLATGSVDQTIRIWLP</sequence>
<dbReference type="InterPro" id="IPR056795">
    <property type="entry name" value="PAC1-like_LisH-like_dom"/>
</dbReference>
<dbReference type="InterPro" id="IPR020472">
    <property type="entry name" value="WD40_PAC1"/>
</dbReference>
<evidence type="ECO:0000256" key="8">
    <source>
        <dbReference type="ARBA" id="ARBA00023054"/>
    </source>
</evidence>
<keyword evidence="15" id="KW-1185">Reference proteome</keyword>
<evidence type="ECO:0000256" key="1">
    <source>
        <dbReference type="ARBA" id="ARBA00022448"/>
    </source>
</evidence>
<dbReference type="EMBL" id="BABT02000243">
    <property type="protein sequence ID" value="GAA99934.1"/>
    <property type="molecule type" value="Genomic_DNA"/>
</dbReference>
<dbReference type="Gene3D" id="1.20.960.30">
    <property type="match status" value="1"/>
</dbReference>
<dbReference type="PIRSF" id="PIRSF037647">
    <property type="entry name" value="Dynein_regulator_Lis1"/>
    <property type="match status" value="1"/>
</dbReference>
<dbReference type="AlphaFoldDB" id="G7EAS4"/>
<dbReference type="InterPro" id="IPR017252">
    <property type="entry name" value="Dynein_regulator_LIS1"/>
</dbReference>
<dbReference type="SUPFAM" id="SSF50978">
    <property type="entry name" value="WD40 repeat-like"/>
    <property type="match status" value="1"/>
</dbReference>
<comment type="caution">
    <text evidence="14">The sequence shown here is derived from an EMBL/GenBank/DDBJ whole genome shotgun (WGS) entry which is preliminary data.</text>
</comment>
<dbReference type="InterPro" id="IPR006594">
    <property type="entry name" value="LisH"/>
</dbReference>
<comment type="domain">
    <text evidence="11">Dimerization mediated by the LisH domain may be required to activate dynein.</text>
</comment>
<dbReference type="PANTHER" id="PTHR19848:SF8">
    <property type="entry name" value="F-BOX AND WD REPEAT DOMAIN CONTAINING 7"/>
    <property type="match status" value="1"/>
</dbReference>
<evidence type="ECO:0000256" key="11">
    <source>
        <dbReference type="HAMAP-Rule" id="MF_03141"/>
    </source>
</evidence>
<dbReference type="SUPFAM" id="SSF109925">
    <property type="entry name" value="Lissencephaly-1 protein (Lis-1, PAF-AH alpha) N-terminal domain"/>
    <property type="match status" value="1"/>
</dbReference>
<dbReference type="FunFam" id="2.130.10.10:FF:000342">
    <property type="entry name" value="Nuclear distribution protein PAC1"/>
    <property type="match status" value="1"/>
</dbReference>
<dbReference type="GO" id="GO:0070840">
    <property type="term" value="F:dynein complex binding"/>
    <property type="evidence" value="ECO:0007669"/>
    <property type="project" value="UniProtKB-UniRule"/>
</dbReference>
<feature type="repeat" description="WD" evidence="12">
    <location>
        <begin position="194"/>
        <end position="235"/>
    </location>
</feature>
<name>G7EAS4_MIXOS</name>
<feature type="domain" description="PAC1-like LisH-like dimerisation" evidence="13">
    <location>
        <begin position="8"/>
        <end position="43"/>
    </location>
</feature>
<dbReference type="InParanoid" id="G7EAS4"/>
<dbReference type="GO" id="GO:0000922">
    <property type="term" value="C:spindle pole"/>
    <property type="evidence" value="ECO:0007669"/>
    <property type="project" value="UniProtKB-SubCell"/>
</dbReference>
<dbReference type="PROSITE" id="PS50896">
    <property type="entry name" value="LISH"/>
    <property type="match status" value="1"/>
</dbReference>
<dbReference type="GO" id="GO:0000132">
    <property type="term" value="P:establishment of mitotic spindle orientation"/>
    <property type="evidence" value="ECO:0007669"/>
    <property type="project" value="UniProtKB-UniRule"/>
</dbReference>
<dbReference type="PROSITE" id="PS50082">
    <property type="entry name" value="WD_REPEATS_2"/>
    <property type="match status" value="6"/>
</dbReference>
<reference evidence="14 15" key="1">
    <citation type="journal article" date="2011" name="J. Gen. Appl. Microbiol.">
        <title>Draft genome sequencing of the enigmatic basidiomycete Mixia osmundae.</title>
        <authorList>
            <person name="Nishida H."/>
            <person name="Nagatsuka Y."/>
            <person name="Sugiyama J."/>
        </authorList>
    </citation>
    <scope>NUCLEOTIDE SEQUENCE [LARGE SCALE GENOMIC DNA]</scope>
    <source>
        <strain evidence="15">CBS 9802 / IAM 14324 / JCM 22182 / KY 12970</strain>
    </source>
</reference>
<dbReference type="InterPro" id="IPR036322">
    <property type="entry name" value="WD40_repeat_dom_sf"/>
</dbReference>
<feature type="repeat" description="WD" evidence="12">
    <location>
        <begin position="236"/>
        <end position="277"/>
    </location>
</feature>
<keyword evidence="10 11" id="KW-0131">Cell cycle</keyword>
<dbReference type="Pfam" id="PF00400">
    <property type="entry name" value="WD40"/>
    <property type="match status" value="7"/>
</dbReference>
<dbReference type="OrthoDB" id="10264588at2759"/>
<keyword evidence="4 11" id="KW-0132">Cell division</keyword>
<evidence type="ECO:0000256" key="3">
    <source>
        <dbReference type="ARBA" id="ARBA00022574"/>
    </source>
</evidence>
<evidence type="ECO:0000256" key="6">
    <source>
        <dbReference type="ARBA" id="ARBA00022737"/>
    </source>
</evidence>
<dbReference type="GO" id="GO:0023052">
    <property type="term" value="P:signaling"/>
    <property type="evidence" value="ECO:0007669"/>
    <property type="project" value="UniProtKB-ARBA"/>
</dbReference>
<dbReference type="InterPro" id="IPR037190">
    <property type="entry name" value="LIS1_N"/>
</dbReference>
<dbReference type="SMART" id="SM00320">
    <property type="entry name" value="WD40"/>
    <property type="match status" value="7"/>
</dbReference>
<evidence type="ECO:0000259" key="13">
    <source>
        <dbReference type="Pfam" id="PF24951"/>
    </source>
</evidence>
<keyword evidence="7 11" id="KW-0498">Mitosis</keyword>
<protein>
    <recommendedName>
        <fullName evidence="11">Nuclear distribution protein PAC1</fullName>
    </recommendedName>
    <alternativeName>
        <fullName evidence="11">Lissencephaly-1 homolog</fullName>
        <shortName evidence="11">LIS-1</shortName>
    </alternativeName>
    <alternativeName>
        <fullName evidence="11">nudF homolog</fullName>
    </alternativeName>
</protein>
<evidence type="ECO:0000256" key="5">
    <source>
        <dbReference type="ARBA" id="ARBA00022701"/>
    </source>
</evidence>
<dbReference type="InterPro" id="IPR001680">
    <property type="entry name" value="WD40_rpt"/>
</dbReference>
<dbReference type="GO" id="GO:0007154">
    <property type="term" value="P:cell communication"/>
    <property type="evidence" value="ECO:0007669"/>
    <property type="project" value="UniProtKB-ARBA"/>
</dbReference>
<dbReference type="Pfam" id="PF24951">
    <property type="entry name" value="LisH_PAC1"/>
    <property type="match status" value="1"/>
</dbReference>
<evidence type="ECO:0000256" key="10">
    <source>
        <dbReference type="ARBA" id="ARBA00023306"/>
    </source>
</evidence>
<feature type="repeat" description="WD" evidence="12">
    <location>
        <begin position="316"/>
        <end position="343"/>
    </location>
</feature>
<evidence type="ECO:0000313" key="14">
    <source>
        <dbReference type="EMBL" id="GAA99934.1"/>
    </source>
</evidence>
<comment type="function">
    <text evidence="11">Positively regulates the activity of the minus-end directed microtubule motor protein dynein. May enhance dynein-mediated microtubule sliding by targeting dynein to the microtubule plus end. Required for nuclear migration during vegetative growth as well as development. Required for retrograde early endosome (EE) transport from the hyphal tip. Required for localization of dynein to the mitotic spindle poles. Recruits additional proteins to the dynein complex at SPBs.</text>
</comment>
<dbReference type="GO" id="GO:0005875">
    <property type="term" value="C:microtubule associated complex"/>
    <property type="evidence" value="ECO:0007669"/>
    <property type="project" value="UniProtKB-UniRule"/>
</dbReference>